<comment type="caution">
    <text evidence="5">The sequence shown here is derived from an EMBL/GenBank/DDBJ whole genome shotgun (WGS) entry which is preliminary data.</text>
</comment>
<sequence length="236" mass="26266">MSSVPPSTGPGPVRIPRPTPLRESAYEALLELIVRRELEPGRHLVESELAQLLGVSRQPVREALQRLNTEGWVDLRPGFGAFVHQPTADEAEQLFHVRGLLETESARLAAEHHTQEGLTHLRELLGCGYRAVEQGDIEAVVTANADLHRRITELSGNAVLAELAERVARRVRWYHTSVAAQRGRRAWDEHAAIIEAIAERDAVEAARLMHEHTERTRHTYRAQHGTGEGGTGAQPR</sequence>
<dbReference type="PANTHER" id="PTHR43537:SF45">
    <property type="entry name" value="GNTR FAMILY REGULATORY PROTEIN"/>
    <property type="match status" value="1"/>
</dbReference>
<dbReference type="SMART" id="SM00345">
    <property type="entry name" value="HTH_GNTR"/>
    <property type="match status" value="1"/>
</dbReference>
<keyword evidence="3" id="KW-0804">Transcription</keyword>
<dbReference type="CDD" id="cd07377">
    <property type="entry name" value="WHTH_GntR"/>
    <property type="match status" value="1"/>
</dbReference>
<keyword evidence="2" id="KW-0238">DNA-binding</keyword>
<dbReference type="Gene3D" id="1.20.120.530">
    <property type="entry name" value="GntR ligand-binding domain-like"/>
    <property type="match status" value="1"/>
</dbReference>
<dbReference type="Gene3D" id="1.10.10.10">
    <property type="entry name" value="Winged helix-like DNA-binding domain superfamily/Winged helix DNA-binding domain"/>
    <property type="match status" value="1"/>
</dbReference>
<name>A0ABU2H2T5_9ACTN</name>
<evidence type="ECO:0000313" key="6">
    <source>
        <dbReference type="Proteomes" id="UP001250214"/>
    </source>
</evidence>
<organism evidence="5 6">
    <name type="scientific">Lipingzhangella rawalii</name>
    <dbReference type="NCBI Taxonomy" id="2055835"/>
    <lineage>
        <taxon>Bacteria</taxon>
        <taxon>Bacillati</taxon>
        <taxon>Actinomycetota</taxon>
        <taxon>Actinomycetes</taxon>
        <taxon>Streptosporangiales</taxon>
        <taxon>Nocardiopsidaceae</taxon>
        <taxon>Lipingzhangella</taxon>
    </lineage>
</organism>
<dbReference type="InterPro" id="IPR000524">
    <property type="entry name" value="Tscrpt_reg_HTH_GntR"/>
</dbReference>
<gene>
    <name evidence="5" type="ORF">RIF23_04740</name>
</gene>
<dbReference type="PRINTS" id="PR00035">
    <property type="entry name" value="HTHGNTR"/>
</dbReference>
<dbReference type="PROSITE" id="PS50949">
    <property type="entry name" value="HTH_GNTR"/>
    <property type="match status" value="1"/>
</dbReference>
<dbReference type="InterPro" id="IPR008920">
    <property type="entry name" value="TF_FadR/GntR_C"/>
</dbReference>
<keyword evidence="6" id="KW-1185">Reference proteome</keyword>
<evidence type="ECO:0000256" key="2">
    <source>
        <dbReference type="ARBA" id="ARBA00023125"/>
    </source>
</evidence>
<dbReference type="InterPro" id="IPR036390">
    <property type="entry name" value="WH_DNA-bd_sf"/>
</dbReference>
<proteinExistence type="predicted"/>
<dbReference type="SUPFAM" id="SSF48008">
    <property type="entry name" value="GntR ligand-binding domain-like"/>
    <property type="match status" value="1"/>
</dbReference>
<feature type="domain" description="HTH gntR-type" evidence="4">
    <location>
        <begin position="19"/>
        <end position="86"/>
    </location>
</feature>
<dbReference type="RefSeq" id="WP_310911061.1">
    <property type="nucleotide sequence ID" value="NZ_JAVLVT010000001.1"/>
</dbReference>
<keyword evidence="1" id="KW-0805">Transcription regulation</keyword>
<evidence type="ECO:0000313" key="5">
    <source>
        <dbReference type="EMBL" id="MDS1269601.1"/>
    </source>
</evidence>
<dbReference type="SUPFAM" id="SSF46785">
    <property type="entry name" value="Winged helix' DNA-binding domain"/>
    <property type="match status" value="1"/>
</dbReference>
<dbReference type="InterPro" id="IPR036388">
    <property type="entry name" value="WH-like_DNA-bd_sf"/>
</dbReference>
<dbReference type="SMART" id="SM00895">
    <property type="entry name" value="FCD"/>
    <property type="match status" value="1"/>
</dbReference>
<dbReference type="Proteomes" id="UP001250214">
    <property type="component" value="Unassembled WGS sequence"/>
</dbReference>
<protein>
    <submittedName>
        <fullName evidence="5">GntR family transcriptional regulator</fullName>
    </submittedName>
</protein>
<dbReference type="Pfam" id="PF00392">
    <property type="entry name" value="GntR"/>
    <property type="match status" value="1"/>
</dbReference>
<dbReference type="PANTHER" id="PTHR43537">
    <property type="entry name" value="TRANSCRIPTIONAL REGULATOR, GNTR FAMILY"/>
    <property type="match status" value="1"/>
</dbReference>
<dbReference type="EMBL" id="JAVLVT010000001">
    <property type="protein sequence ID" value="MDS1269601.1"/>
    <property type="molecule type" value="Genomic_DNA"/>
</dbReference>
<dbReference type="Pfam" id="PF07729">
    <property type="entry name" value="FCD"/>
    <property type="match status" value="1"/>
</dbReference>
<evidence type="ECO:0000256" key="1">
    <source>
        <dbReference type="ARBA" id="ARBA00023015"/>
    </source>
</evidence>
<evidence type="ECO:0000256" key="3">
    <source>
        <dbReference type="ARBA" id="ARBA00023163"/>
    </source>
</evidence>
<reference evidence="6" key="1">
    <citation type="submission" date="2023-07" db="EMBL/GenBank/DDBJ databases">
        <title>Novel species in the genus Lipingzhangella isolated from Sambhar Salt Lake.</title>
        <authorList>
            <person name="Jiya N."/>
            <person name="Kajale S."/>
            <person name="Sharma A."/>
        </authorList>
    </citation>
    <scope>NUCLEOTIDE SEQUENCE [LARGE SCALE GENOMIC DNA]</scope>
    <source>
        <strain evidence="6">LS1_29</strain>
    </source>
</reference>
<evidence type="ECO:0000259" key="4">
    <source>
        <dbReference type="PROSITE" id="PS50949"/>
    </source>
</evidence>
<accession>A0ABU2H2T5</accession>
<dbReference type="InterPro" id="IPR011711">
    <property type="entry name" value="GntR_C"/>
</dbReference>